<dbReference type="VEuPathDB" id="FungiDB:PSHT_01008"/>
<proteinExistence type="predicted"/>
<protein>
    <submittedName>
        <fullName evidence="2">Uncharacterized protein</fullName>
    </submittedName>
</protein>
<sequence>MISCTDLPSGGVLEQLNYDEPKLDSKVLRLMITADTPHREEGLHGSKFVECMDYSITSFQMDPRVKKANNQTTAPLSTMAVSLTIGSVRYLAKTLTGVKLFDAARNFHLPSQSSTASQAPAPRPISRGFGNFVRKLSLRAPPKRDPPASPPSGLIQFQPVPQNSSSAKPCRKKSEKGRRSISALVIEAGKNEPWCAGFGKKTFTPACPLDCTASPLCMLSSSTSGSSTHSRTLKTRQAKHNGSTEMEIMRQVDQRCSSTTHIHIPEPSSLRSMSTSSSHSPDTSFEVVSRSNFTQRKTSSSRQSESLSRSIVGNTTPT</sequence>
<feature type="compositionally biased region" description="Polar residues" evidence="1">
    <location>
        <begin position="289"/>
        <end position="298"/>
    </location>
</feature>
<evidence type="ECO:0000256" key="1">
    <source>
        <dbReference type="SAM" id="MobiDB-lite"/>
    </source>
</evidence>
<keyword evidence="3" id="KW-1185">Reference proteome</keyword>
<accession>A0A2S4UXM0</accession>
<feature type="compositionally biased region" description="Low complexity" evidence="1">
    <location>
        <begin position="220"/>
        <end position="230"/>
    </location>
</feature>
<comment type="caution">
    <text evidence="2">The sequence shown here is derived from an EMBL/GenBank/DDBJ whole genome shotgun (WGS) entry which is preliminary data.</text>
</comment>
<feature type="compositionally biased region" description="Low complexity" evidence="1">
    <location>
        <begin position="300"/>
        <end position="310"/>
    </location>
</feature>
<reference evidence="2" key="1">
    <citation type="submission" date="2017-12" db="EMBL/GenBank/DDBJ databases">
        <title>Gene loss provides genomic basis for host adaptation in cereal stripe rust fungi.</title>
        <authorList>
            <person name="Xia C."/>
        </authorList>
    </citation>
    <scope>NUCLEOTIDE SEQUENCE [LARGE SCALE GENOMIC DNA]</scope>
    <source>
        <strain evidence="2">93-210</strain>
    </source>
</reference>
<dbReference type="VEuPathDB" id="FungiDB:PSTT_12078"/>
<evidence type="ECO:0000313" key="3">
    <source>
        <dbReference type="Proteomes" id="UP000239156"/>
    </source>
</evidence>
<evidence type="ECO:0000313" key="2">
    <source>
        <dbReference type="EMBL" id="POW02022.1"/>
    </source>
</evidence>
<dbReference type="EMBL" id="PKSL01000149">
    <property type="protein sequence ID" value="POW02022.1"/>
    <property type="molecule type" value="Genomic_DNA"/>
</dbReference>
<organism evidence="2 3">
    <name type="scientific">Puccinia striiformis</name>
    <dbReference type="NCBI Taxonomy" id="27350"/>
    <lineage>
        <taxon>Eukaryota</taxon>
        <taxon>Fungi</taxon>
        <taxon>Dikarya</taxon>
        <taxon>Basidiomycota</taxon>
        <taxon>Pucciniomycotina</taxon>
        <taxon>Pucciniomycetes</taxon>
        <taxon>Pucciniales</taxon>
        <taxon>Pucciniaceae</taxon>
        <taxon>Puccinia</taxon>
    </lineage>
</organism>
<dbReference type="Proteomes" id="UP000239156">
    <property type="component" value="Unassembled WGS sequence"/>
</dbReference>
<dbReference type="AlphaFoldDB" id="A0A2S4UXM0"/>
<gene>
    <name evidence="2" type="ORF">PSTT_12078</name>
</gene>
<name>A0A2S4UXM0_9BASI</name>
<feature type="compositionally biased region" description="Low complexity" evidence="1">
    <location>
        <begin position="268"/>
        <end position="284"/>
    </location>
</feature>
<feature type="region of interest" description="Disordered" evidence="1">
    <location>
        <begin position="255"/>
        <end position="318"/>
    </location>
</feature>
<feature type="region of interest" description="Disordered" evidence="1">
    <location>
        <begin position="220"/>
        <end position="242"/>
    </location>
</feature>
<feature type="region of interest" description="Disordered" evidence="1">
    <location>
        <begin position="139"/>
        <end position="178"/>
    </location>
</feature>